<organism evidence="2 3">
    <name type="scientific">Acidiferrimicrobium australe</name>
    <dbReference type="NCBI Taxonomy" id="2664430"/>
    <lineage>
        <taxon>Bacteria</taxon>
        <taxon>Bacillati</taxon>
        <taxon>Actinomycetota</taxon>
        <taxon>Acidimicrobiia</taxon>
        <taxon>Acidimicrobiales</taxon>
        <taxon>Acidimicrobiaceae</taxon>
        <taxon>Acidiferrimicrobium</taxon>
    </lineage>
</organism>
<evidence type="ECO:0000259" key="1">
    <source>
        <dbReference type="PROSITE" id="PS51192"/>
    </source>
</evidence>
<sequence length="175" mass="19140">AAISRMAAPDGPRRLVVVAPTAHLKRQWAAAATRFGVHLDDQWSAGEPLPPDMHGIVTTYQQVAVSAPQLAVAARGAMVVFDEIHHAGDERTWGETVRSAFGAAACRLSLSGTPFRSDTRSIPFLRYELDEARPDFEYGYGEALRDGRVVRPVYFPRTNGQMEWSAPDGSTWSAS</sequence>
<dbReference type="InterPro" id="IPR014001">
    <property type="entry name" value="Helicase_ATP-bd"/>
</dbReference>
<protein>
    <submittedName>
        <fullName evidence="2">ATP-dependent helicase</fullName>
    </submittedName>
</protein>
<evidence type="ECO:0000313" key="3">
    <source>
        <dbReference type="Proteomes" id="UP000437736"/>
    </source>
</evidence>
<feature type="non-terminal residue" evidence="2">
    <location>
        <position position="175"/>
    </location>
</feature>
<keyword evidence="2" id="KW-0067">ATP-binding</keyword>
<dbReference type="Proteomes" id="UP000437736">
    <property type="component" value="Unassembled WGS sequence"/>
</dbReference>
<dbReference type="SUPFAM" id="SSF52540">
    <property type="entry name" value="P-loop containing nucleoside triphosphate hydrolases"/>
    <property type="match status" value="1"/>
</dbReference>
<name>A0ABW9R0P9_9ACTN</name>
<dbReference type="EMBL" id="WJHE01001477">
    <property type="protein sequence ID" value="MST35158.1"/>
    <property type="molecule type" value="Genomic_DNA"/>
</dbReference>
<keyword evidence="2" id="KW-0547">Nucleotide-binding</keyword>
<accession>A0ABW9R0P9</accession>
<dbReference type="InterPro" id="IPR027417">
    <property type="entry name" value="P-loop_NTPase"/>
</dbReference>
<dbReference type="Pfam" id="PF04851">
    <property type="entry name" value="ResIII"/>
    <property type="match status" value="1"/>
</dbReference>
<gene>
    <name evidence="2" type="ORF">GHK86_20800</name>
</gene>
<feature type="non-terminal residue" evidence="2">
    <location>
        <position position="1"/>
    </location>
</feature>
<dbReference type="GO" id="GO:0004386">
    <property type="term" value="F:helicase activity"/>
    <property type="evidence" value="ECO:0007669"/>
    <property type="project" value="UniProtKB-KW"/>
</dbReference>
<keyword evidence="2" id="KW-0347">Helicase</keyword>
<dbReference type="Gene3D" id="3.40.50.300">
    <property type="entry name" value="P-loop containing nucleotide triphosphate hydrolases"/>
    <property type="match status" value="1"/>
</dbReference>
<keyword evidence="2" id="KW-0378">Hydrolase</keyword>
<feature type="domain" description="Helicase ATP-binding" evidence="1">
    <location>
        <begin position="1"/>
        <end position="132"/>
    </location>
</feature>
<dbReference type="InterPro" id="IPR006935">
    <property type="entry name" value="Helicase/UvrB_N"/>
</dbReference>
<reference evidence="2 3" key="1">
    <citation type="submission" date="2019-11" db="EMBL/GenBank/DDBJ databases">
        <title>Acidiferrimicrobium australis gen. nov., sp. nov., an acidophilic and obligately heterotrophic, member of the Actinobacteria that catalyses dissimilatory oxido- reduction of iron isolated from metal-rich acidic water in Chile.</title>
        <authorList>
            <person name="Gonzalez D."/>
            <person name="Huber K."/>
            <person name="Hedrich S."/>
            <person name="Rojas-Villalobos C."/>
            <person name="Quatrini R."/>
            <person name="Dinamarca M.A."/>
            <person name="Schwarz A."/>
            <person name="Canales C."/>
            <person name="Nancucheo I."/>
        </authorList>
    </citation>
    <scope>NUCLEOTIDE SEQUENCE [LARGE SCALE GENOMIC DNA]</scope>
    <source>
        <strain evidence="2 3">USS-CCA1</strain>
    </source>
</reference>
<keyword evidence="3" id="KW-1185">Reference proteome</keyword>
<dbReference type="PROSITE" id="PS51192">
    <property type="entry name" value="HELICASE_ATP_BIND_1"/>
    <property type="match status" value="1"/>
</dbReference>
<proteinExistence type="predicted"/>
<comment type="caution">
    <text evidence="2">The sequence shown here is derived from an EMBL/GenBank/DDBJ whole genome shotgun (WGS) entry which is preliminary data.</text>
</comment>
<evidence type="ECO:0000313" key="2">
    <source>
        <dbReference type="EMBL" id="MST35158.1"/>
    </source>
</evidence>